<gene>
    <name evidence="2" type="ORF">HG535_0A01460</name>
</gene>
<reference evidence="2 3" key="1">
    <citation type="submission" date="2020-07" db="EMBL/GenBank/DDBJ databases">
        <title>The yeast mating-type switching endonuclease HO is a domesticated member of an unorthodox homing genetic element family.</title>
        <authorList>
            <person name="Coughlan A.Y."/>
            <person name="Lombardi L."/>
            <person name="Braun-Galleani S."/>
            <person name="Martos A.R."/>
            <person name="Galeote V."/>
            <person name="Bigey F."/>
            <person name="Dequin S."/>
            <person name="Byrne K.P."/>
            <person name="Wolfe K.H."/>
        </authorList>
    </citation>
    <scope>NUCLEOTIDE SEQUENCE [LARGE SCALE GENOMIC DNA]</scope>
    <source>
        <strain evidence="2 3">NRRL Y-6702</strain>
    </source>
</reference>
<feature type="domain" description="F-box" evidence="1">
    <location>
        <begin position="28"/>
        <end position="80"/>
    </location>
</feature>
<keyword evidence="3" id="KW-1185">Reference proteome</keyword>
<dbReference type="InterPro" id="IPR001810">
    <property type="entry name" value="F-box_dom"/>
</dbReference>
<accession>A0A7H9AV77</accession>
<sequence length="328" mass="38088">MKRSTFDRHAYSQSPASTRKIQKFYVSLVLFELLPHELILHILRYISRTDLIILASTSKRIRSVLQPYLFANTKVSWRDLMNNWELCKMPVIARDPYVIERLRLVDSCSKNEWTFPFAELFSSSRLPNLKSLTLETAGSSSFFKYSAVGSRLEKLSIHTVRPGSIFNLEHVSPFAALKHLTLTNFEIETFEENDSWCPNLSTLSLENCTWCYPFQLENFGREKITSLFLKYSNAFIISERFKMFLNNPNFTKLHHISITNNETNLKLTLSVHIMNLIESIPTLKTVELIGNIYNETIHNFTTYDLDNCTNYLALNNVKIFYSSFLQGS</sequence>
<dbReference type="SUPFAM" id="SSF52047">
    <property type="entry name" value="RNI-like"/>
    <property type="match status" value="1"/>
</dbReference>
<dbReference type="AlphaFoldDB" id="A0A7H9AV77"/>
<dbReference type="RefSeq" id="XP_037141936.1">
    <property type="nucleotide sequence ID" value="XM_037286041.1"/>
</dbReference>
<organism evidence="2 3">
    <name type="scientific">Zygotorulaspora mrakii</name>
    <name type="common">Zygosaccharomyces mrakii</name>
    <dbReference type="NCBI Taxonomy" id="42260"/>
    <lineage>
        <taxon>Eukaryota</taxon>
        <taxon>Fungi</taxon>
        <taxon>Dikarya</taxon>
        <taxon>Ascomycota</taxon>
        <taxon>Saccharomycotina</taxon>
        <taxon>Saccharomycetes</taxon>
        <taxon>Saccharomycetales</taxon>
        <taxon>Saccharomycetaceae</taxon>
        <taxon>Zygotorulaspora</taxon>
    </lineage>
</organism>
<dbReference type="Gene3D" id="3.80.10.10">
    <property type="entry name" value="Ribonuclease Inhibitor"/>
    <property type="match status" value="1"/>
</dbReference>
<dbReference type="InterPro" id="IPR036047">
    <property type="entry name" value="F-box-like_dom_sf"/>
</dbReference>
<protein>
    <recommendedName>
        <fullName evidence="1">F-box domain-containing protein</fullName>
    </recommendedName>
</protein>
<dbReference type="SUPFAM" id="SSF81383">
    <property type="entry name" value="F-box domain"/>
    <property type="match status" value="1"/>
</dbReference>
<name>A0A7H9AV77_ZYGMR</name>
<dbReference type="EMBL" id="CP058604">
    <property type="protein sequence ID" value="QLG70208.1"/>
    <property type="molecule type" value="Genomic_DNA"/>
</dbReference>
<dbReference type="GeneID" id="59233844"/>
<dbReference type="Proteomes" id="UP000509704">
    <property type="component" value="Chromosome 1"/>
</dbReference>
<dbReference type="KEGG" id="zmk:HG535_0A01460"/>
<dbReference type="OrthoDB" id="4073795at2759"/>
<proteinExistence type="predicted"/>
<dbReference type="Pfam" id="PF12937">
    <property type="entry name" value="F-box-like"/>
    <property type="match status" value="1"/>
</dbReference>
<evidence type="ECO:0000259" key="1">
    <source>
        <dbReference type="PROSITE" id="PS50181"/>
    </source>
</evidence>
<dbReference type="CDD" id="cd09917">
    <property type="entry name" value="F-box_SF"/>
    <property type="match status" value="1"/>
</dbReference>
<dbReference type="SMART" id="SM00256">
    <property type="entry name" value="FBOX"/>
    <property type="match status" value="1"/>
</dbReference>
<evidence type="ECO:0000313" key="2">
    <source>
        <dbReference type="EMBL" id="QLG70208.1"/>
    </source>
</evidence>
<dbReference type="InterPro" id="IPR032675">
    <property type="entry name" value="LRR_dom_sf"/>
</dbReference>
<dbReference type="PROSITE" id="PS50181">
    <property type="entry name" value="FBOX"/>
    <property type="match status" value="1"/>
</dbReference>
<evidence type="ECO:0000313" key="3">
    <source>
        <dbReference type="Proteomes" id="UP000509704"/>
    </source>
</evidence>